<dbReference type="RefSeq" id="WP_120369951.1">
    <property type="nucleotide sequence ID" value="NZ_RAXU01000007.1"/>
</dbReference>
<proteinExistence type="predicted"/>
<dbReference type="AlphaFoldDB" id="A0A3A8EZA2"/>
<evidence type="ECO:0000313" key="2">
    <source>
        <dbReference type="Proteomes" id="UP000269001"/>
    </source>
</evidence>
<keyword evidence="2" id="KW-1185">Reference proteome</keyword>
<evidence type="ECO:0000313" key="1">
    <source>
        <dbReference type="EMBL" id="RKG34211.1"/>
    </source>
</evidence>
<name>A0A3A8EZA2_9GAMM</name>
<reference evidence="1 2" key="1">
    <citation type="submission" date="2018-09" db="EMBL/GenBank/DDBJ databases">
        <title>The draft genome of Acinetobacter spp. strains.</title>
        <authorList>
            <person name="Qin J."/>
            <person name="Feng Y."/>
            <person name="Zong Z."/>
        </authorList>
    </citation>
    <scope>NUCLEOTIDE SEQUENCE [LARGE SCALE GENOMIC DNA]</scope>
    <source>
        <strain evidence="1 2">WCHAc060096</strain>
    </source>
</reference>
<organism evidence="1 2">
    <name type="scientific">Acinetobacter guerrae</name>
    <dbReference type="NCBI Taxonomy" id="1843371"/>
    <lineage>
        <taxon>Bacteria</taxon>
        <taxon>Pseudomonadati</taxon>
        <taxon>Pseudomonadota</taxon>
        <taxon>Gammaproteobacteria</taxon>
        <taxon>Moraxellales</taxon>
        <taxon>Moraxellaceae</taxon>
        <taxon>Acinetobacter</taxon>
    </lineage>
</organism>
<dbReference type="EMBL" id="RAXU01000007">
    <property type="protein sequence ID" value="RKG34211.1"/>
    <property type="molecule type" value="Genomic_DNA"/>
</dbReference>
<protein>
    <submittedName>
        <fullName evidence="1">Uncharacterized protein</fullName>
    </submittedName>
</protein>
<dbReference type="Proteomes" id="UP000269001">
    <property type="component" value="Unassembled WGS sequence"/>
</dbReference>
<comment type="caution">
    <text evidence="1">The sequence shown here is derived from an EMBL/GenBank/DDBJ whole genome shotgun (WGS) entry which is preliminary data.</text>
</comment>
<sequence length="177" mass="20472">MDIRFIPVLDLDVRQQTYQIYGFKDPFMSLTPDCCFYAIQDISDANLSKILKDTVFKNTSLNGGYVLLDAEQQPILLPRCCSDLNDIHAWEQLAQGNLKQFWIGHPQVLCEYEGDFIKFKPDASQDHTGFEVPVLSFKQALQCLKDELRQIHNRFQTLAQIDKLKVEKVLKLIPQLH</sequence>
<gene>
    <name evidence="1" type="ORF">D7V21_07375</name>
</gene>
<accession>A0A3A8EZA2</accession>